<evidence type="ECO:0000256" key="3">
    <source>
        <dbReference type="ARBA" id="ARBA00022989"/>
    </source>
</evidence>
<dbReference type="PANTHER" id="PTHR43229:SF6">
    <property type="entry name" value="ABC-TYPE MULTIDRUG TRANSPORT SYSTEM, PERMEASE COMPONENT"/>
    <property type="match status" value="1"/>
</dbReference>
<dbReference type="InterPro" id="IPR013525">
    <property type="entry name" value="ABC2_TM"/>
</dbReference>
<accession>A0AB39TAQ1</accession>
<feature type="transmembrane region" description="Helical" evidence="5">
    <location>
        <begin position="138"/>
        <end position="165"/>
    </location>
</feature>
<name>A0AB39TAQ1_9ACTN</name>
<dbReference type="AlphaFoldDB" id="A0AB39TAQ1"/>
<dbReference type="GO" id="GO:0140359">
    <property type="term" value="F:ABC-type transporter activity"/>
    <property type="evidence" value="ECO:0007669"/>
    <property type="project" value="InterPro"/>
</dbReference>
<feature type="transmembrane region" description="Helical" evidence="5">
    <location>
        <begin position="177"/>
        <end position="203"/>
    </location>
</feature>
<evidence type="ECO:0000256" key="2">
    <source>
        <dbReference type="ARBA" id="ARBA00022692"/>
    </source>
</evidence>
<reference evidence="7" key="1">
    <citation type="submission" date="2024-07" db="EMBL/GenBank/DDBJ databases">
        <authorList>
            <person name="Yu S.T."/>
        </authorList>
    </citation>
    <scope>NUCLEOTIDE SEQUENCE</scope>
    <source>
        <strain evidence="7">R44</strain>
    </source>
</reference>
<dbReference type="RefSeq" id="WP_369148942.1">
    <property type="nucleotide sequence ID" value="NZ_CP163444.1"/>
</dbReference>
<proteinExistence type="predicted"/>
<evidence type="ECO:0000313" key="7">
    <source>
        <dbReference type="EMBL" id="XDQ76346.1"/>
    </source>
</evidence>
<dbReference type="GO" id="GO:0016020">
    <property type="term" value="C:membrane"/>
    <property type="evidence" value="ECO:0007669"/>
    <property type="project" value="UniProtKB-SubCell"/>
</dbReference>
<evidence type="ECO:0000259" key="6">
    <source>
        <dbReference type="Pfam" id="PF01061"/>
    </source>
</evidence>
<feature type="transmembrane region" description="Helical" evidence="5">
    <location>
        <begin position="223"/>
        <end position="245"/>
    </location>
</feature>
<sequence length="261" mass="27906">MSALADARYLARAWRLELRQLSRNRLYWLVATVLPIVFASTAHFMFQGSHRQMPEIALALTAGLMGMWSTTLLGSGGAINRLRQLQVLEPLIATPRTSFLFILPFALATASLGVYSIAATVVWSALLFGAPLTLAHPVLFLVAVPVTVLALGMLGLLLASGFILYPTAQSLANLLEYPVWILSGLFVPVTLLPAVPRAVSALLAPTWGVKAVVGAAVGDGDGVLRAVGMCLLLSACYAGIALILLRRFEWLARSRGSLSLQ</sequence>
<dbReference type="EMBL" id="CP163444">
    <property type="protein sequence ID" value="XDQ76346.1"/>
    <property type="molecule type" value="Genomic_DNA"/>
</dbReference>
<feature type="transmembrane region" description="Helical" evidence="5">
    <location>
        <begin position="99"/>
        <end position="126"/>
    </location>
</feature>
<keyword evidence="2 5" id="KW-0812">Transmembrane</keyword>
<keyword evidence="4 5" id="KW-0472">Membrane</keyword>
<feature type="transmembrane region" description="Helical" evidence="5">
    <location>
        <begin position="58"/>
        <end position="79"/>
    </location>
</feature>
<gene>
    <name evidence="7" type="ORF">AB5J54_40105</name>
</gene>
<evidence type="ECO:0000256" key="5">
    <source>
        <dbReference type="SAM" id="Phobius"/>
    </source>
</evidence>
<dbReference type="PANTHER" id="PTHR43229">
    <property type="entry name" value="NODULATION PROTEIN J"/>
    <property type="match status" value="1"/>
</dbReference>
<dbReference type="Pfam" id="PF01061">
    <property type="entry name" value="ABC2_membrane"/>
    <property type="match status" value="1"/>
</dbReference>
<comment type="subcellular location">
    <subcellularLocation>
        <location evidence="1">Membrane</location>
        <topology evidence="1">Multi-pass membrane protein</topology>
    </subcellularLocation>
</comment>
<protein>
    <submittedName>
        <fullName evidence="7">ABC transporter permease</fullName>
    </submittedName>
</protein>
<keyword evidence="3 5" id="KW-1133">Transmembrane helix</keyword>
<organism evidence="7">
    <name type="scientific">Streptomyces sp. R44</name>
    <dbReference type="NCBI Taxonomy" id="3238633"/>
    <lineage>
        <taxon>Bacteria</taxon>
        <taxon>Bacillati</taxon>
        <taxon>Actinomycetota</taxon>
        <taxon>Actinomycetes</taxon>
        <taxon>Kitasatosporales</taxon>
        <taxon>Streptomycetaceae</taxon>
        <taxon>Streptomyces</taxon>
    </lineage>
</organism>
<feature type="domain" description="ABC-2 type transporter transmembrane" evidence="6">
    <location>
        <begin position="14"/>
        <end position="214"/>
    </location>
</feature>
<feature type="transmembrane region" description="Helical" evidence="5">
    <location>
        <begin position="26"/>
        <end position="46"/>
    </location>
</feature>
<evidence type="ECO:0000256" key="1">
    <source>
        <dbReference type="ARBA" id="ARBA00004141"/>
    </source>
</evidence>
<evidence type="ECO:0000256" key="4">
    <source>
        <dbReference type="ARBA" id="ARBA00023136"/>
    </source>
</evidence>
<dbReference type="InterPro" id="IPR051784">
    <property type="entry name" value="Nod_factor_ABC_transporter"/>
</dbReference>